<dbReference type="AlphaFoldDB" id="A0A5M9JHN5"/>
<proteinExistence type="predicted"/>
<evidence type="ECO:0000313" key="3">
    <source>
        <dbReference type="Proteomes" id="UP000322873"/>
    </source>
</evidence>
<protein>
    <submittedName>
        <fullName evidence="2">Uncharacterized protein</fullName>
    </submittedName>
</protein>
<dbReference type="EMBL" id="VICG01000011">
    <property type="protein sequence ID" value="KAA8567469.1"/>
    <property type="molecule type" value="Genomic_DNA"/>
</dbReference>
<feature type="region of interest" description="Disordered" evidence="1">
    <location>
        <begin position="118"/>
        <end position="153"/>
    </location>
</feature>
<dbReference type="Proteomes" id="UP000322873">
    <property type="component" value="Unassembled WGS sequence"/>
</dbReference>
<feature type="compositionally biased region" description="Polar residues" evidence="1">
    <location>
        <begin position="9"/>
        <end position="47"/>
    </location>
</feature>
<comment type="caution">
    <text evidence="2">The sequence shown here is derived from an EMBL/GenBank/DDBJ whole genome shotgun (WGS) entry which is preliminary data.</text>
</comment>
<keyword evidence="3" id="KW-1185">Reference proteome</keyword>
<sequence>MAIQETKKTICQTNEMLPECSQTKSRQTNPPTPYHSTKSPQIPQTSFLPPPHARPPPQSIPRTCPTSTNLNLGSLAVRSRVTKSTAPSASAASRAIRIRLDTRRAADLPASLLNGITNPQTLTTQDDGMAIDSSSSSNPAAQSQGTTTDAATTDADAATTDVAMTDVTMTDVAMTDVVMTDVVMTDVVLMTDVLMTDAAGK</sequence>
<name>A0A5M9JHN5_MONFR</name>
<organism evidence="2 3">
    <name type="scientific">Monilinia fructicola</name>
    <name type="common">Brown rot fungus</name>
    <name type="synonym">Ciboria fructicola</name>
    <dbReference type="NCBI Taxonomy" id="38448"/>
    <lineage>
        <taxon>Eukaryota</taxon>
        <taxon>Fungi</taxon>
        <taxon>Dikarya</taxon>
        <taxon>Ascomycota</taxon>
        <taxon>Pezizomycotina</taxon>
        <taxon>Leotiomycetes</taxon>
        <taxon>Helotiales</taxon>
        <taxon>Sclerotiniaceae</taxon>
        <taxon>Monilinia</taxon>
    </lineage>
</organism>
<gene>
    <name evidence="2" type="ORF">EYC84_010483</name>
</gene>
<reference evidence="2 3" key="1">
    <citation type="submission" date="2019-06" db="EMBL/GenBank/DDBJ databases">
        <title>Genome Sequence of the Brown Rot Fungal Pathogen Monilinia fructicola.</title>
        <authorList>
            <person name="De Miccolis Angelini R.M."/>
            <person name="Landi L."/>
            <person name="Abate D."/>
            <person name="Pollastro S."/>
            <person name="Romanazzi G."/>
            <person name="Faretra F."/>
        </authorList>
    </citation>
    <scope>NUCLEOTIDE SEQUENCE [LARGE SCALE GENOMIC DNA]</scope>
    <source>
        <strain evidence="2 3">Mfrc123</strain>
    </source>
</reference>
<feature type="region of interest" description="Disordered" evidence="1">
    <location>
        <begin position="1"/>
        <end position="59"/>
    </location>
</feature>
<evidence type="ECO:0000313" key="2">
    <source>
        <dbReference type="EMBL" id="KAA8567469.1"/>
    </source>
</evidence>
<feature type="compositionally biased region" description="Pro residues" evidence="1">
    <location>
        <begin position="48"/>
        <end position="59"/>
    </location>
</feature>
<evidence type="ECO:0000256" key="1">
    <source>
        <dbReference type="SAM" id="MobiDB-lite"/>
    </source>
</evidence>
<accession>A0A5M9JHN5</accession>